<comment type="caution">
    <text evidence="1">The sequence shown here is derived from an EMBL/GenBank/DDBJ whole genome shotgun (WGS) entry which is preliminary data.</text>
</comment>
<reference evidence="1 2" key="1">
    <citation type="journal article" date="2013" name="Genome Announc.">
        <title>Genome Sequence of Naphthalene-Degrading Soil Bacterium Pseudomonas putida CSV86.</title>
        <authorList>
            <person name="Phale P.S."/>
            <person name="Paliwal V."/>
            <person name="Raju S.C."/>
            <person name="Modak A."/>
            <person name="Purohit H.J."/>
        </authorList>
    </citation>
    <scope>NUCLEOTIDE SEQUENCE [LARGE SCALE GENOMIC DNA]</scope>
    <source>
        <strain evidence="1 2">CSV86</strain>
    </source>
</reference>
<dbReference type="NCBIfam" id="NF041559">
    <property type="entry name" value="BTH_I2691_fam"/>
    <property type="match status" value="1"/>
</dbReference>
<evidence type="ECO:0000313" key="1">
    <source>
        <dbReference type="EMBL" id="NNJ14542.1"/>
    </source>
</evidence>
<dbReference type="Pfam" id="PF20249">
    <property type="entry name" value="VasX_N"/>
    <property type="match status" value="1"/>
</dbReference>
<proteinExistence type="predicted"/>
<accession>L1LWK8</accession>
<dbReference type="AlphaFoldDB" id="L1LWK8"/>
<dbReference type="InterPro" id="IPR046864">
    <property type="entry name" value="VasX_N"/>
</dbReference>
<dbReference type="EMBL" id="AMWJ02000001">
    <property type="protein sequence ID" value="NNJ14542.1"/>
    <property type="molecule type" value="Genomic_DNA"/>
</dbReference>
<keyword evidence="2" id="KW-1185">Reference proteome</keyword>
<organism evidence="1 2">
    <name type="scientific">Pseudomonas bharatica CSV86</name>
    <dbReference type="NCBI Taxonomy" id="1005395"/>
    <lineage>
        <taxon>Bacteria</taxon>
        <taxon>Pseudomonadati</taxon>
        <taxon>Pseudomonadota</taxon>
        <taxon>Gammaproteobacteria</taxon>
        <taxon>Pseudomonadales</taxon>
        <taxon>Pseudomonadaceae</taxon>
        <taxon>Pseudomonas</taxon>
        <taxon>Pseudomonas bharatica</taxon>
    </lineage>
</organism>
<dbReference type="CDD" id="cd20707">
    <property type="entry name" value="MIX_III"/>
    <property type="match status" value="1"/>
</dbReference>
<dbReference type="InterPro" id="IPR048126">
    <property type="entry name" value="Toxin_VasX"/>
</dbReference>
<dbReference type="RefSeq" id="WP_009403129.1">
    <property type="nucleotide sequence ID" value="NZ_AMWJ02000001.1"/>
</dbReference>
<gene>
    <name evidence="1" type="ORF">CSV86_004410</name>
</gene>
<dbReference type="Proteomes" id="UP000010448">
    <property type="component" value="Unassembled WGS sequence"/>
</dbReference>
<name>L1LWK8_9PSED</name>
<protein>
    <submittedName>
        <fullName evidence="1">Uncharacterized protein</fullName>
    </submittedName>
</protein>
<dbReference type="OrthoDB" id="7006603at2"/>
<evidence type="ECO:0000313" key="2">
    <source>
        <dbReference type="Proteomes" id="UP000010448"/>
    </source>
</evidence>
<sequence length="1072" mass="117813">MNFDTNCKPALTLDACIEQANPVPVERCQTCQRWGLPILPLRAAYAPEPWEAHARPVAHGSEVKAVRMVLGQPRILRRGFLYVLLDHKYWQAYQITPEGVLRQFPAFEVPREDPVPLSRICFQQDHDIPASFININFHRYSTAWLAIANDPWPEEVLYAYQRGGVVDGMNLDERFHKLDLKTAREAPASVGIAMTETDLQMHQVLEYAQSMTDDFHSVHGYYPRNHRLRALAAHVRTVSKEYQLSKGVLALVLPDPIGVVQELNAQRVLRYQAMQEWSAEPQRCFEHFTSQTLLGIRQFQVNKAHARAIEEAEAAVKHREDYNAIAEKSQGYPAYMTPMPVLDLEQEKERLSTEAIADARERLDDRYDEKARKAFQDHYDKTLAAWQKIVDDVAELYVSHHDGPAFRLAALNDYISGIKESHDGCIRMLAMCYAGGVTEPIAANQFGATRSLWLEQLEDQDSLFHKAMRALDRTGLEQFADDLAGDEQTRVFHGAKTFAGGVKADEFVGEGVQTAVGQLLGAAATASNALGEQLSEKSRALLLELHRKIWLRYYGVEATRITVSLKVGEYLTLLNEVLYEGVERFASKVDQQFRKPAERKVRAMLLSNYIAPALGSNHARLIDIVVWTTESAESLKARLETLSAGLGDGLDDALRNVSVSVSIGSAALKTGMKDLAHHLSLTAEDARLLAGESMRRMRNAVSFNGTGAANLGMSVGSLYFQQDALRRSYENMLKTIGDEHDEAVAAVLSASVGVMGAGVEIVGGTIQMLRPDLKVSIRSAGQVVPVELGSRILQVGGAIVSVASAVEGVQYALAAGRSGKGGDEAASKAYNVAAIMSAGSALSGVIGSVGATGFLLGPLAAAVVFGFIAYGLAVWAKGQESQPLELWARHSLWGLPEEHRRWKDSHEMDTAIGALNAALLGLIAQLEVVHQIQTQGKEVLGTGGFIDYKIVLPGYDAEASHYEWALWAYRPGEVPGQIIAGGRSDGTNDPLPAPAVWKHPAYVPATTAPVIQHDAESKTLEIRGSISFSGKLDFHALELEVSFWPDKSDESGVARLIVKEDKIRDPQRWGFS</sequence>
<dbReference type="eggNOG" id="COG2268">
    <property type="taxonomic scope" value="Bacteria"/>
</dbReference>